<proteinExistence type="predicted"/>
<name>A0ABV6VYI0_9ACTN</name>
<reference evidence="3 4" key="1">
    <citation type="submission" date="2024-09" db="EMBL/GenBank/DDBJ databases">
        <authorList>
            <person name="Lee S.D."/>
        </authorList>
    </citation>
    <scope>NUCLEOTIDE SEQUENCE [LARGE SCALE GENOMIC DNA]</scope>
    <source>
        <strain evidence="3 4">N8-3</strain>
    </source>
</reference>
<organism evidence="3 4">
    <name type="scientific">Streptacidiphilus cavernicola</name>
    <dbReference type="NCBI Taxonomy" id="3342716"/>
    <lineage>
        <taxon>Bacteria</taxon>
        <taxon>Bacillati</taxon>
        <taxon>Actinomycetota</taxon>
        <taxon>Actinomycetes</taxon>
        <taxon>Kitasatosporales</taxon>
        <taxon>Streptomycetaceae</taxon>
        <taxon>Streptacidiphilus</taxon>
    </lineage>
</organism>
<evidence type="ECO:0000313" key="4">
    <source>
        <dbReference type="Proteomes" id="UP001592531"/>
    </source>
</evidence>
<accession>A0ABV6VYI0</accession>
<feature type="transmembrane region" description="Helical" evidence="1">
    <location>
        <begin position="119"/>
        <end position="136"/>
    </location>
</feature>
<evidence type="ECO:0008006" key="5">
    <source>
        <dbReference type="Google" id="ProtNLM"/>
    </source>
</evidence>
<protein>
    <recommendedName>
        <fullName evidence="5">Gram-positive cocci surface proteins LPxTG domain-containing protein</fullName>
    </recommendedName>
</protein>
<dbReference type="Proteomes" id="UP001592531">
    <property type="component" value="Unassembled WGS sequence"/>
</dbReference>
<dbReference type="EMBL" id="JBHFAB010000014">
    <property type="protein sequence ID" value="MFC1418815.1"/>
    <property type="molecule type" value="Genomic_DNA"/>
</dbReference>
<sequence>MRPITTALGTAVLGATLALTVPAAHAATPTTTSAACSASVAAANKAEAAYDAALADYNKQIKAGGHPGTAEQTNLSNLQNAANLATSDSVRVCRATGSPVGTMSTGSGSTSTGNGAQDITLGAALIAAVGVGAFALRRRNGANQA</sequence>
<keyword evidence="2" id="KW-0732">Signal</keyword>
<feature type="chain" id="PRO_5045730259" description="Gram-positive cocci surface proteins LPxTG domain-containing protein" evidence="2">
    <location>
        <begin position="27"/>
        <end position="145"/>
    </location>
</feature>
<keyword evidence="1" id="KW-0472">Membrane</keyword>
<evidence type="ECO:0000256" key="2">
    <source>
        <dbReference type="SAM" id="SignalP"/>
    </source>
</evidence>
<dbReference type="RefSeq" id="WP_380537611.1">
    <property type="nucleotide sequence ID" value="NZ_JBHFAB010000014.1"/>
</dbReference>
<keyword evidence="1" id="KW-0812">Transmembrane</keyword>
<feature type="signal peptide" evidence="2">
    <location>
        <begin position="1"/>
        <end position="26"/>
    </location>
</feature>
<keyword evidence="4" id="KW-1185">Reference proteome</keyword>
<keyword evidence="1" id="KW-1133">Transmembrane helix</keyword>
<evidence type="ECO:0000313" key="3">
    <source>
        <dbReference type="EMBL" id="MFC1418815.1"/>
    </source>
</evidence>
<evidence type="ECO:0000256" key="1">
    <source>
        <dbReference type="SAM" id="Phobius"/>
    </source>
</evidence>
<gene>
    <name evidence="3" type="ORF">ACEZDE_19560</name>
</gene>
<comment type="caution">
    <text evidence="3">The sequence shown here is derived from an EMBL/GenBank/DDBJ whole genome shotgun (WGS) entry which is preliminary data.</text>
</comment>